<comment type="caution">
    <text evidence="1">The sequence shown here is derived from an EMBL/GenBank/DDBJ whole genome shotgun (WGS) entry which is preliminary data.</text>
</comment>
<organism evidence="1 2">
    <name type="scientific">Lindgomyces ingoldianus</name>
    <dbReference type="NCBI Taxonomy" id="673940"/>
    <lineage>
        <taxon>Eukaryota</taxon>
        <taxon>Fungi</taxon>
        <taxon>Dikarya</taxon>
        <taxon>Ascomycota</taxon>
        <taxon>Pezizomycotina</taxon>
        <taxon>Dothideomycetes</taxon>
        <taxon>Pleosporomycetidae</taxon>
        <taxon>Pleosporales</taxon>
        <taxon>Lindgomycetaceae</taxon>
        <taxon>Lindgomyces</taxon>
    </lineage>
</organism>
<gene>
    <name evidence="1" type="ORF">BDR25DRAFT_244571</name>
</gene>
<sequence length="86" mass="9633">AIGKIKRAHAPLQRAYNILCAELDNYTNNKLVLQIAVKALNNIIRLNSLIPTLLMFKTYLRINIDSALSSNIITQANAVQKVIKML</sequence>
<reference evidence="1" key="1">
    <citation type="journal article" date="2020" name="Stud. Mycol.">
        <title>101 Dothideomycetes genomes: a test case for predicting lifestyles and emergence of pathogens.</title>
        <authorList>
            <person name="Haridas S."/>
            <person name="Albert R."/>
            <person name="Binder M."/>
            <person name="Bloem J."/>
            <person name="Labutti K."/>
            <person name="Salamov A."/>
            <person name="Andreopoulos B."/>
            <person name="Baker S."/>
            <person name="Barry K."/>
            <person name="Bills G."/>
            <person name="Bluhm B."/>
            <person name="Cannon C."/>
            <person name="Castanera R."/>
            <person name="Culley D."/>
            <person name="Daum C."/>
            <person name="Ezra D."/>
            <person name="Gonzalez J."/>
            <person name="Henrissat B."/>
            <person name="Kuo A."/>
            <person name="Liang C."/>
            <person name="Lipzen A."/>
            <person name="Lutzoni F."/>
            <person name="Magnuson J."/>
            <person name="Mondo S."/>
            <person name="Nolan M."/>
            <person name="Ohm R."/>
            <person name="Pangilinan J."/>
            <person name="Park H.-J."/>
            <person name="Ramirez L."/>
            <person name="Alfaro M."/>
            <person name="Sun H."/>
            <person name="Tritt A."/>
            <person name="Yoshinaga Y."/>
            <person name="Zwiers L.-H."/>
            <person name="Turgeon B."/>
            <person name="Goodwin S."/>
            <person name="Spatafora J."/>
            <person name="Crous P."/>
            <person name="Grigoriev I."/>
        </authorList>
    </citation>
    <scope>NUCLEOTIDE SEQUENCE</scope>
    <source>
        <strain evidence="1">ATCC 200398</strain>
    </source>
</reference>
<proteinExistence type="predicted"/>
<dbReference type="Proteomes" id="UP000799755">
    <property type="component" value="Unassembled WGS sequence"/>
</dbReference>
<protein>
    <submittedName>
        <fullName evidence="1">Uncharacterized protein</fullName>
    </submittedName>
</protein>
<accession>A0ACB6QA44</accession>
<evidence type="ECO:0000313" key="1">
    <source>
        <dbReference type="EMBL" id="KAF2463828.1"/>
    </source>
</evidence>
<feature type="non-terminal residue" evidence="1">
    <location>
        <position position="1"/>
    </location>
</feature>
<name>A0ACB6QA44_9PLEO</name>
<dbReference type="EMBL" id="MU003545">
    <property type="protein sequence ID" value="KAF2463828.1"/>
    <property type="molecule type" value="Genomic_DNA"/>
</dbReference>
<evidence type="ECO:0000313" key="2">
    <source>
        <dbReference type="Proteomes" id="UP000799755"/>
    </source>
</evidence>
<keyword evidence="2" id="KW-1185">Reference proteome</keyword>